<evidence type="ECO:0000259" key="7">
    <source>
        <dbReference type="Pfam" id="PF04130"/>
    </source>
</evidence>
<dbReference type="InterPro" id="IPR040457">
    <property type="entry name" value="GCP_C"/>
</dbReference>
<dbReference type="GO" id="GO:0000930">
    <property type="term" value="C:gamma-tubulin complex"/>
    <property type="evidence" value="ECO:0007669"/>
    <property type="project" value="TreeGrafter"/>
</dbReference>
<dbReference type="PANTHER" id="PTHR19302:SF27">
    <property type="entry name" value="GAMMA-TUBULIN COMPLEX COMPONENT 4"/>
    <property type="match status" value="1"/>
</dbReference>
<evidence type="ECO:0000256" key="1">
    <source>
        <dbReference type="ARBA" id="ARBA00004267"/>
    </source>
</evidence>
<dbReference type="InterPro" id="IPR007259">
    <property type="entry name" value="GCP"/>
</dbReference>
<feature type="domain" description="Gamma tubulin complex component C-terminal" evidence="7">
    <location>
        <begin position="338"/>
        <end position="636"/>
    </location>
</feature>
<dbReference type="GO" id="GO:0005874">
    <property type="term" value="C:microtubule"/>
    <property type="evidence" value="ECO:0007669"/>
    <property type="project" value="UniProtKB-KW"/>
</dbReference>
<name>A0A8D8TNQ4_9HEMI</name>
<dbReference type="GO" id="GO:0051321">
    <property type="term" value="P:meiotic cell cycle"/>
    <property type="evidence" value="ECO:0007669"/>
    <property type="project" value="TreeGrafter"/>
</dbReference>
<dbReference type="GO" id="GO:0051225">
    <property type="term" value="P:spindle assembly"/>
    <property type="evidence" value="ECO:0007669"/>
    <property type="project" value="TreeGrafter"/>
</dbReference>
<dbReference type="GO" id="GO:0043015">
    <property type="term" value="F:gamma-tubulin binding"/>
    <property type="evidence" value="ECO:0007669"/>
    <property type="project" value="InterPro"/>
</dbReference>
<dbReference type="Pfam" id="PF17681">
    <property type="entry name" value="GCP_N_terminal"/>
    <property type="match status" value="1"/>
</dbReference>
<protein>
    <recommendedName>
        <fullName evidence="6">Gamma-tubulin complex component</fullName>
    </recommendedName>
</protein>
<dbReference type="Pfam" id="PF04130">
    <property type="entry name" value="GCP_C_terminal"/>
    <property type="match status" value="1"/>
</dbReference>
<proteinExistence type="inferred from homology"/>
<evidence type="ECO:0000256" key="6">
    <source>
        <dbReference type="RuleBase" id="RU363050"/>
    </source>
</evidence>
<sequence length="668" mass="77030">MFHEILLCLSGLPNSLQDDMSNISELEDILHPCELKLLEKVLLIAHEYTTVKQFIEANLYNKDVSSQSSNVTPSPDSGLYMKAFCEGLFQSLEPYRQDLKQVETQFLNEPNSTSIMSVLVTVDKHTPLLEFINKIIKEVEVKQIRGCQILSHLYEHTLFGFGEVKTATRRISLLCHKILIKQLKSWFFNGTLLDPHEEFFIRSIKVLAPPTGDHTQDATLMNSTMMTATGFAGSHDKSYVKEYEIKIDMLPCYIHVRLANQILFIGETILMLSCDVDSNGLKNVNNFFEEREDELRAELDSLVANEVFSVIRLEKIVDTLKFCVTKYLWTLVIHRADLYSHLKYMKDFFLIGWGELFVEFLSKTGSKLQANVTSFAAKNLNLALIQSARSLLSMDENVISKFNFTVVKNTNEKLINQLFLNYKPDWPVQLLFTPPIIENYNTLFKFLLRLKKAQLDLHKIWLRDTKMKKRSGIPITWKLRTRLMYFLDNLQYYLQVDVLESEYSALIHAVRNSVDFDQIQLAHIEFQANILSKAFIYVGEPSSTNVLSHHSQNPLSVTVHPVNHLMSSLLDMSESFCVLASSPSPRDHERDLSLLADKFDTTISDLIVLMCELRKLRSRTVQIEQLLIRLDYNKWFTRELIGKSKFHHRLLLQGLGFESQSDGILYGK</sequence>
<dbReference type="InterPro" id="IPR041470">
    <property type="entry name" value="GCP_N"/>
</dbReference>
<dbReference type="Gene3D" id="1.20.120.1900">
    <property type="entry name" value="Gamma-tubulin complex, C-terminal domain"/>
    <property type="match status" value="1"/>
</dbReference>
<reference evidence="9" key="1">
    <citation type="submission" date="2021-05" db="EMBL/GenBank/DDBJ databases">
        <authorList>
            <person name="Alioto T."/>
            <person name="Alioto T."/>
            <person name="Gomez Garrido J."/>
        </authorList>
    </citation>
    <scope>NUCLEOTIDE SEQUENCE</scope>
</reference>
<dbReference type="GO" id="GO:0007020">
    <property type="term" value="P:microtubule nucleation"/>
    <property type="evidence" value="ECO:0007669"/>
    <property type="project" value="InterPro"/>
</dbReference>
<keyword evidence="5 6" id="KW-0206">Cytoskeleton</keyword>
<dbReference type="GO" id="GO:0000922">
    <property type="term" value="C:spindle pole"/>
    <property type="evidence" value="ECO:0007669"/>
    <property type="project" value="InterPro"/>
</dbReference>
<keyword evidence="4 6" id="KW-0493">Microtubule</keyword>
<dbReference type="EMBL" id="HBUF01305258">
    <property type="protein sequence ID" value="CAG6691930.1"/>
    <property type="molecule type" value="Transcribed_RNA"/>
</dbReference>
<dbReference type="PANTHER" id="PTHR19302">
    <property type="entry name" value="GAMMA TUBULIN COMPLEX PROTEIN"/>
    <property type="match status" value="1"/>
</dbReference>
<dbReference type="InterPro" id="IPR042241">
    <property type="entry name" value="GCP_C_sf"/>
</dbReference>
<organism evidence="9">
    <name type="scientific">Cacopsylla melanoneura</name>
    <dbReference type="NCBI Taxonomy" id="428564"/>
    <lineage>
        <taxon>Eukaryota</taxon>
        <taxon>Metazoa</taxon>
        <taxon>Ecdysozoa</taxon>
        <taxon>Arthropoda</taxon>
        <taxon>Hexapoda</taxon>
        <taxon>Insecta</taxon>
        <taxon>Pterygota</taxon>
        <taxon>Neoptera</taxon>
        <taxon>Paraneoptera</taxon>
        <taxon>Hemiptera</taxon>
        <taxon>Sternorrhyncha</taxon>
        <taxon>Psylloidea</taxon>
        <taxon>Psyllidae</taxon>
        <taxon>Psyllinae</taxon>
        <taxon>Cacopsylla</taxon>
    </lineage>
</organism>
<dbReference type="GO" id="GO:0000278">
    <property type="term" value="P:mitotic cell cycle"/>
    <property type="evidence" value="ECO:0007669"/>
    <property type="project" value="TreeGrafter"/>
</dbReference>
<evidence type="ECO:0000256" key="2">
    <source>
        <dbReference type="ARBA" id="ARBA00010337"/>
    </source>
</evidence>
<evidence type="ECO:0000256" key="3">
    <source>
        <dbReference type="ARBA" id="ARBA00022490"/>
    </source>
</evidence>
<evidence type="ECO:0000259" key="8">
    <source>
        <dbReference type="Pfam" id="PF17681"/>
    </source>
</evidence>
<accession>A0A8D8TNQ4</accession>
<evidence type="ECO:0000256" key="4">
    <source>
        <dbReference type="ARBA" id="ARBA00022701"/>
    </source>
</evidence>
<keyword evidence="3 6" id="KW-0963">Cytoplasm</keyword>
<dbReference type="AlphaFoldDB" id="A0A8D8TNQ4"/>
<evidence type="ECO:0000313" key="9">
    <source>
        <dbReference type="EMBL" id="CAG6691930.1"/>
    </source>
</evidence>
<feature type="domain" description="Gamma tubulin complex component protein N-terminal" evidence="8">
    <location>
        <begin position="2"/>
        <end position="333"/>
    </location>
</feature>
<comment type="subcellular location">
    <subcellularLocation>
        <location evidence="1 6">Cytoplasm</location>
        <location evidence="1 6">Cytoskeleton</location>
        <location evidence="1 6">Microtubule organizing center</location>
    </subcellularLocation>
</comment>
<evidence type="ECO:0000256" key="5">
    <source>
        <dbReference type="ARBA" id="ARBA00023212"/>
    </source>
</evidence>
<comment type="similarity">
    <text evidence="2 6">Belongs to the TUBGCP family.</text>
</comment>
<dbReference type="EMBL" id="HBUF01105485">
    <property type="protein sequence ID" value="CAG6639107.1"/>
    <property type="molecule type" value="Transcribed_RNA"/>
</dbReference>
<dbReference type="GO" id="GO:0051011">
    <property type="term" value="F:microtubule minus-end binding"/>
    <property type="evidence" value="ECO:0007669"/>
    <property type="project" value="TreeGrafter"/>
</dbReference>
<dbReference type="GO" id="GO:0031122">
    <property type="term" value="P:cytoplasmic microtubule organization"/>
    <property type="evidence" value="ECO:0007669"/>
    <property type="project" value="TreeGrafter"/>
</dbReference>